<dbReference type="Proteomes" id="UP001286456">
    <property type="component" value="Unassembled WGS sequence"/>
</dbReference>
<accession>A0AAE0IZ54</accession>
<organism evidence="1 2">
    <name type="scientific">Cercophora scortea</name>
    <dbReference type="NCBI Taxonomy" id="314031"/>
    <lineage>
        <taxon>Eukaryota</taxon>
        <taxon>Fungi</taxon>
        <taxon>Dikarya</taxon>
        <taxon>Ascomycota</taxon>
        <taxon>Pezizomycotina</taxon>
        <taxon>Sordariomycetes</taxon>
        <taxon>Sordariomycetidae</taxon>
        <taxon>Sordariales</taxon>
        <taxon>Lasiosphaeriaceae</taxon>
        <taxon>Cercophora</taxon>
    </lineage>
</organism>
<proteinExistence type="predicted"/>
<dbReference type="EMBL" id="JAUEPO010000002">
    <property type="protein sequence ID" value="KAK3333986.1"/>
    <property type="molecule type" value="Genomic_DNA"/>
</dbReference>
<evidence type="ECO:0000313" key="1">
    <source>
        <dbReference type="EMBL" id="KAK3333986.1"/>
    </source>
</evidence>
<name>A0AAE0IZ54_9PEZI</name>
<reference evidence="1" key="2">
    <citation type="submission" date="2023-06" db="EMBL/GenBank/DDBJ databases">
        <authorList>
            <consortium name="Lawrence Berkeley National Laboratory"/>
            <person name="Haridas S."/>
            <person name="Hensen N."/>
            <person name="Bonometti L."/>
            <person name="Westerberg I."/>
            <person name="Brannstrom I.O."/>
            <person name="Guillou S."/>
            <person name="Cros-Aarteil S."/>
            <person name="Calhoun S."/>
            <person name="Kuo A."/>
            <person name="Mondo S."/>
            <person name="Pangilinan J."/>
            <person name="Riley R."/>
            <person name="Labutti K."/>
            <person name="Andreopoulos B."/>
            <person name="Lipzen A."/>
            <person name="Chen C."/>
            <person name="Yanf M."/>
            <person name="Daum C."/>
            <person name="Ng V."/>
            <person name="Clum A."/>
            <person name="Steindorff A."/>
            <person name="Ohm R."/>
            <person name="Martin F."/>
            <person name="Silar P."/>
            <person name="Natvig D."/>
            <person name="Lalanne C."/>
            <person name="Gautier V."/>
            <person name="Ament-Velasquez S.L."/>
            <person name="Kruys A."/>
            <person name="Hutchinson M.I."/>
            <person name="Powell A.J."/>
            <person name="Barry K."/>
            <person name="Miller A.N."/>
            <person name="Grigoriev I.V."/>
            <person name="Debuchy R."/>
            <person name="Gladieux P."/>
            <person name="Thoren M.H."/>
            <person name="Johannesson H."/>
        </authorList>
    </citation>
    <scope>NUCLEOTIDE SEQUENCE</scope>
    <source>
        <strain evidence="1">SMH4131-1</strain>
    </source>
</reference>
<reference evidence="1" key="1">
    <citation type="journal article" date="2023" name="Mol. Phylogenet. Evol.">
        <title>Genome-scale phylogeny and comparative genomics of the fungal order Sordariales.</title>
        <authorList>
            <person name="Hensen N."/>
            <person name="Bonometti L."/>
            <person name="Westerberg I."/>
            <person name="Brannstrom I.O."/>
            <person name="Guillou S."/>
            <person name="Cros-Aarteil S."/>
            <person name="Calhoun S."/>
            <person name="Haridas S."/>
            <person name="Kuo A."/>
            <person name="Mondo S."/>
            <person name="Pangilinan J."/>
            <person name="Riley R."/>
            <person name="LaButti K."/>
            <person name="Andreopoulos B."/>
            <person name="Lipzen A."/>
            <person name="Chen C."/>
            <person name="Yan M."/>
            <person name="Daum C."/>
            <person name="Ng V."/>
            <person name="Clum A."/>
            <person name="Steindorff A."/>
            <person name="Ohm R.A."/>
            <person name="Martin F."/>
            <person name="Silar P."/>
            <person name="Natvig D.O."/>
            <person name="Lalanne C."/>
            <person name="Gautier V."/>
            <person name="Ament-Velasquez S.L."/>
            <person name="Kruys A."/>
            <person name="Hutchinson M.I."/>
            <person name="Powell A.J."/>
            <person name="Barry K."/>
            <person name="Miller A.N."/>
            <person name="Grigoriev I.V."/>
            <person name="Debuchy R."/>
            <person name="Gladieux P."/>
            <person name="Hiltunen Thoren M."/>
            <person name="Johannesson H."/>
        </authorList>
    </citation>
    <scope>NUCLEOTIDE SEQUENCE</scope>
    <source>
        <strain evidence="1">SMH4131-1</strain>
    </source>
</reference>
<comment type="caution">
    <text evidence="1">The sequence shown here is derived from an EMBL/GenBank/DDBJ whole genome shotgun (WGS) entry which is preliminary data.</text>
</comment>
<evidence type="ECO:0000313" key="2">
    <source>
        <dbReference type="Proteomes" id="UP001286456"/>
    </source>
</evidence>
<gene>
    <name evidence="1" type="ORF">B0T19DRAFT_419732</name>
</gene>
<sequence>MFDIPMQYTCPRMLKLVTRASAWFLGLHLAAGAVTTLRVEPPFLGHFGLSQRPGIDSVSKNTPLICTPTTLVVAPVLRPQIEWAQGTGDRCTH</sequence>
<keyword evidence="2" id="KW-1185">Reference proteome</keyword>
<dbReference type="AlphaFoldDB" id="A0AAE0IZ54"/>
<protein>
    <submittedName>
        <fullName evidence="1">Uncharacterized protein</fullName>
    </submittedName>
</protein>